<dbReference type="AlphaFoldDB" id="A0A7S2XJ21"/>
<sequence length="508" mass="55374">MLRKSSKWLAFTVGALVWSAATMVVCVSAARVKQTVRSLQSSSGGVNNRGGANNNIPIHIRPFDPLSNVEDADRLLQKYNNKNAQKGRDPTATPTATPTTATPTTATPTLSPTNHPTNAPTLAPTPLPTATPSANPTVVASSQPSASPSGSPTMAPTEIPDIVVRLSVLMKERLDEEGNPLPPITATSFFNGDEEVLNLSLGILETVSRSVCSDIGLTVFLNGLEGEQNVCSKFAQDGNSVRKLLRHYHTEEAMGDLTKAWATLIIEPKMALEELSDRITTVPMPQGVSKNVQYIMIGISFKIRELGPLFYDLSTDQTSPSQELELFVQHVVDDYIHAGTFTQALSNEYENVLEVSVLGLETTTFQQALVPKVAEIVVPRFGSTRLMGVLLLFFCIGFVSYLVSRASERKVERLWLLNKAPKSFLVSHEGVDEMLASSKPKINSTSPEMTKDQTLEPSQRSGGNKDASPFVHSPPNTTNMETFQDCEEEEEQFSDHNPKEQLSTIDLC</sequence>
<evidence type="ECO:0000313" key="3">
    <source>
        <dbReference type="EMBL" id="CAD9810703.1"/>
    </source>
</evidence>
<feature type="region of interest" description="Disordered" evidence="1">
    <location>
        <begin position="80"/>
        <end position="158"/>
    </location>
</feature>
<organism evidence="3">
    <name type="scientific">Attheya septentrionalis</name>
    <dbReference type="NCBI Taxonomy" id="420275"/>
    <lineage>
        <taxon>Eukaryota</taxon>
        <taxon>Sar</taxon>
        <taxon>Stramenopiles</taxon>
        <taxon>Ochrophyta</taxon>
        <taxon>Bacillariophyta</taxon>
        <taxon>Coscinodiscophyceae</taxon>
        <taxon>Chaetocerotophycidae</taxon>
        <taxon>Chaetocerotales</taxon>
        <taxon>Attheyaceae</taxon>
        <taxon>Attheya</taxon>
    </lineage>
</organism>
<protein>
    <submittedName>
        <fullName evidence="3">Uncharacterized protein</fullName>
    </submittedName>
</protein>
<reference evidence="3" key="1">
    <citation type="submission" date="2021-01" db="EMBL/GenBank/DDBJ databases">
        <authorList>
            <person name="Corre E."/>
            <person name="Pelletier E."/>
            <person name="Niang G."/>
            <person name="Scheremetjew M."/>
            <person name="Finn R."/>
            <person name="Kale V."/>
            <person name="Holt S."/>
            <person name="Cochrane G."/>
            <person name="Meng A."/>
            <person name="Brown T."/>
            <person name="Cohen L."/>
        </authorList>
    </citation>
    <scope>NUCLEOTIDE SEQUENCE</scope>
    <source>
        <strain evidence="3">CCMP2084</strain>
    </source>
</reference>
<evidence type="ECO:0000256" key="2">
    <source>
        <dbReference type="SAM" id="Phobius"/>
    </source>
</evidence>
<keyword evidence="2" id="KW-0812">Transmembrane</keyword>
<feature type="region of interest" description="Disordered" evidence="1">
    <location>
        <begin position="437"/>
        <end position="508"/>
    </location>
</feature>
<dbReference type="EMBL" id="HBHQ01003804">
    <property type="protein sequence ID" value="CAD9810703.1"/>
    <property type="molecule type" value="Transcribed_RNA"/>
</dbReference>
<keyword evidence="2" id="KW-1133">Transmembrane helix</keyword>
<name>A0A7S2XJ21_9STRA</name>
<feature type="compositionally biased region" description="Low complexity" evidence="1">
    <location>
        <begin position="90"/>
        <end position="122"/>
    </location>
</feature>
<feature type="compositionally biased region" description="Low complexity" evidence="1">
    <location>
        <begin position="130"/>
        <end position="153"/>
    </location>
</feature>
<accession>A0A7S2XJ21</accession>
<evidence type="ECO:0000256" key="1">
    <source>
        <dbReference type="SAM" id="MobiDB-lite"/>
    </source>
</evidence>
<proteinExistence type="predicted"/>
<feature type="transmembrane region" description="Helical" evidence="2">
    <location>
        <begin position="386"/>
        <end position="404"/>
    </location>
</feature>
<gene>
    <name evidence="3" type="ORF">ASEP1449_LOCUS2526</name>
</gene>
<keyword evidence="2" id="KW-0472">Membrane</keyword>